<feature type="chain" id="PRO_5007562006" evidence="1">
    <location>
        <begin position="25"/>
        <end position="401"/>
    </location>
</feature>
<name>A0A150GCY4_GONPE</name>
<proteinExistence type="predicted"/>
<keyword evidence="1" id="KW-0732">Signal</keyword>
<dbReference type="AlphaFoldDB" id="A0A150GCY4"/>
<gene>
    <name evidence="2" type="ORF">GPECTOR_33g574</name>
</gene>
<dbReference type="OrthoDB" id="543916at2759"/>
<evidence type="ECO:0000256" key="1">
    <source>
        <dbReference type="SAM" id="SignalP"/>
    </source>
</evidence>
<protein>
    <submittedName>
        <fullName evidence="2">Uncharacterized protein</fullName>
    </submittedName>
</protein>
<organism evidence="2 3">
    <name type="scientific">Gonium pectorale</name>
    <name type="common">Green alga</name>
    <dbReference type="NCBI Taxonomy" id="33097"/>
    <lineage>
        <taxon>Eukaryota</taxon>
        <taxon>Viridiplantae</taxon>
        <taxon>Chlorophyta</taxon>
        <taxon>core chlorophytes</taxon>
        <taxon>Chlorophyceae</taxon>
        <taxon>CS clade</taxon>
        <taxon>Chlamydomonadales</taxon>
        <taxon>Volvocaceae</taxon>
        <taxon>Gonium</taxon>
    </lineage>
</organism>
<evidence type="ECO:0000313" key="2">
    <source>
        <dbReference type="EMBL" id="KXZ47692.1"/>
    </source>
</evidence>
<keyword evidence="3" id="KW-1185">Reference proteome</keyword>
<feature type="signal peptide" evidence="1">
    <location>
        <begin position="1"/>
        <end position="24"/>
    </location>
</feature>
<dbReference type="Proteomes" id="UP000075714">
    <property type="component" value="Unassembled WGS sequence"/>
</dbReference>
<sequence>MSAIRRRLLPTLATLLLCLHTISARRLEPQAVLQRIGETVREWQNWSPELKSREPCTEATPSGAAPARVRYLTRHTGTLWDWLTVAETLHLNWDRVNPDRLADTGMGSRAADDVWRRNASALCGPDSDVLVYCDSVVDARPALQNGCDKPIILVVTNRFDWQVSDPSAFLATLKAAAGNERVWEGLSLPSQRHLMLRPVGASVLPPRPLAGDALGRFAVTVKSNRRRQPDKDVLLPQLKLLALDTLVKVYDDEYGGPATLAQHRGVIHLPYQVSLMSLYETMAAGGLFVVPSFHFYRALRMRHRFGMSLLNLMSRAPREGLNWTRYVDFYHPTLEPGIVYFNSWEHLADLMRLPEDNPVWEAKREAGRSAMAAVRDESLVGWRQVLEQAAAAAGCPQLVGA</sequence>
<evidence type="ECO:0000313" key="3">
    <source>
        <dbReference type="Proteomes" id="UP000075714"/>
    </source>
</evidence>
<accession>A0A150GCY4</accession>
<reference evidence="3" key="1">
    <citation type="journal article" date="2016" name="Nat. Commun.">
        <title>The Gonium pectorale genome demonstrates co-option of cell cycle regulation during the evolution of multicellularity.</title>
        <authorList>
            <person name="Hanschen E.R."/>
            <person name="Marriage T.N."/>
            <person name="Ferris P.J."/>
            <person name="Hamaji T."/>
            <person name="Toyoda A."/>
            <person name="Fujiyama A."/>
            <person name="Neme R."/>
            <person name="Noguchi H."/>
            <person name="Minakuchi Y."/>
            <person name="Suzuki M."/>
            <person name="Kawai-Toyooka H."/>
            <person name="Smith D.R."/>
            <person name="Sparks H."/>
            <person name="Anderson J."/>
            <person name="Bakaric R."/>
            <person name="Luria V."/>
            <person name="Karger A."/>
            <person name="Kirschner M.W."/>
            <person name="Durand P.M."/>
            <person name="Michod R.E."/>
            <person name="Nozaki H."/>
            <person name="Olson B.J."/>
        </authorList>
    </citation>
    <scope>NUCLEOTIDE SEQUENCE [LARGE SCALE GENOMIC DNA]</scope>
    <source>
        <strain evidence="3">NIES-2863</strain>
    </source>
</reference>
<dbReference type="EMBL" id="LSYV01000034">
    <property type="protein sequence ID" value="KXZ47692.1"/>
    <property type="molecule type" value="Genomic_DNA"/>
</dbReference>
<comment type="caution">
    <text evidence="2">The sequence shown here is derived from an EMBL/GenBank/DDBJ whole genome shotgun (WGS) entry which is preliminary data.</text>
</comment>